<proteinExistence type="predicted"/>
<comment type="caution">
    <text evidence="2">The sequence shown here is derived from an EMBL/GenBank/DDBJ whole genome shotgun (WGS) entry which is preliminary data.</text>
</comment>
<sequence length="130" mass="13517">MYRPAKTGSGRSPRRREEASPVISMTNAPGRDALVFCGAGVSVLPGTGMSGVLEARLVDRARSARVERPAQAPVAAAAAQVPAYALLAAKGAASRQKWTDGSSAFGATSAAELHHTIRASRGHEPWRDPA</sequence>
<keyword evidence="3" id="KW-1185">Reference proteome</keyword>
<evidence type="ECO:0000256" key="1">
    <source>
        <dbReference type="SAM" id="MobiDB-lite"/>
    </source>
</evidence>
<evidence type="ECO:0000313" key="3">
    <source>
        <dbReference type="Proteomes" id="UP000695264"/>
    </source>
</evidence>
<dbReference type="EMBL" id="JAATEN010000006">
    <property type="protein sequence ID" value="NJQ00947.1"/>
    <property type="molecule type" value="Genomic_DNA"/>
</dbReference>
<protein>
    <submittedName>
        <fullName evidence="2">Uncharacterized protein</fullName>
    </submittedName>
</protein>
<name>A0ABX1BTA6_9ACTN</name>
<accession>A0ABX1BTA6</accession>
<dbReference type="Proteomes" id="UP000695264">
    <property type="component" value="Unassembled WGS sequence"/>
</dbReference>
<gene>
    <name evidence="2" type="ORF">HCK00_10490</name>
</gene>
<evidence type="ECO:0000313" key="2">
    <source>
        <dbReference type="EMBL" id="NJQ00947.1"/>
    </source>
</evidence>
<reference evidence="2 3" key="1">
    <citation type="submission" date="2020-03" db="EMBL/GenBank/DDBJ databases">
        <title>WGS of actinomycetes isolated from Thailand.</title>
        <authorList>
            <person name="Thawai C."/>
        </authorList>
    </citation>
    <scope>NUCLEOTIDE SEQUENCE [LARGE SCALE GENOMIC DNA]</scope>
    <source>
        <strain evidence="2 3">PLAI 1-29</strain>
    </source>
</reference>
<organism evidence="2 3">
    <name type="scientific">Streptomyces zingiberis</name>
    <dbReference type="NCBI Taxonomy" id="2053010"/>
    <lineage>
        <taxon>Bacteria</taxon>
        <taxon>Bacillati</taxon>
        <taxon>Actinomycetota</taxon>
        <taxon>Actinomycetes</taxon>
        <taxon>Kitasatosporales</taxon>
        <taxon>Streptomycetaceae</taxon>
        <taxon>Streptomyces</taxon>
    </lineage>
</organism>
<feature type="region of interest" description="Disordered" evidence="1">
    <location>
        <begin position="1"/>
        <end position="22"/>
    </location>
</feature>